<organism evidence="2 3">
    <name type="scientific">Taxus chinensis</name>
    <name type="common">Chinese yew</name>
    <name type="synonym">Taxus wallichiana var. chinensis</name>
    <dbReference type="NCBI Taxonomy" id="29808"/>
    <lineage>
        <taxon>Eukaryota</taxon>
        <taxon>Viridiplantae</taxon>
        <taxon>Streptophyta</taxon>
        <taxon>Embryophyta</taxon>
        <taxon>Tracheophyta</taxon>
        <taxon>Spermatophyta</taxon>
        <taxon>Pinopsida</taxon>
        <taxon>Pinidae</taxon>
        <taxon>Conifers II</taxon>
        <taxon>Cupressales</taxon>
        <taxon>Taxaceae</taxon>
        <taxon>Taxus</taxon>
    </lineage>
</organism>
<dbReference type="EMBL" id="JAHRHJ020002063">
    <property type="protein sequence ID" value="KAH9292906.1"/>
    <property type="molecule type" value="Genomic_DNA"/>
</dbReference>
<feature type="coiled-coil region" evidence="1">
    <location>
        <begin position="75"/>
        <end position="116"/>
    </location>
</feature>
<protein>
    <submittedName>
        <fullName evidence="2">Uncharacterized protein</fullName>
    </submittedName>
</protein>
<feature type="non-terminal residue" evidence="2">
    <location>
        <position position="1"/>
    </location>
</feature>
<dbReference type="AlphaFoldDB" id="A0AA38C5Q8"/>
<comment type="caution">
    <text evidence="2">The sequence shown here is derived from an EMBL/GenBank/DDBJ whole genome shotgun (WGS) entry which is preliminary data.</text>
</comment>
<evidence type="ECO:0000313" key="3">
    <source>
        <dbReference type="Proteomes" id="UP000824469"/>
    </source>
</evidence>
<dbReference type="Proteomes" id="UP000824469">
    <property type="component" value="Unassembled WGS sequence"/>
</dbReference>
<proteinExistence type="predicted"/>
<keyword evidence="3" id="KW-1185">Reference proteome</keyword>
<feature type="non-terminal residue" evidence="2">
    <location>
        <position position="136"/>
    </location>
</feature>
<keyword evidence="1" id="KW-0175">Coiled coil</keyword>
<reference evidence="2 3" key="1">
    <citation type="journal article" date="2021" name="Nat. Plants">
        <title>The Taxus genome provides insights into paclitaxel biosynthesis.</title>
        <authorList>
            <person name="Xiong X."/>
            <person name="Gou J."/>
            <person name="Liao Q."/>
            <person name="Li Y."/>
            <person name="Zhou Q."/>
            <person name="Bi G."/>
            <person name="Li C."/>
            <person name="Du R."/>
            <person name="Wang X."/>
            <person name="Sun T."/>
            <person name="Guo L."/>
            <person name="Liang H."/>
            <person name="Lu P."/>
            <person name="Wu Y."/>
            <person name="Zhang Z."/>
            <person name="Ro D.K."/>
            <person name="Shang Y."/>
            <person name="Huang S."/>
            <person name="Yan J."/>
        </authorList>
    </citation>
    <scope>NUCLEOTIDE SEQUENCE [LARGE SCALE GENOMIC DNA]</scope>
    <source>
        <strain evidence="2">Ta-2019</strain>
    </source>
</reference>
<evidence type="ECO:0000313" key="2">
    <source>
        <dbReference type="EMBL" id="KAH9292906.1"/>
    </source>
</evidence>
<accession>A0AA38C5Q8</accession>
<evidence type="ECO:0000256" key="1">
    <source>
        <dbReference type="SAM" id="Coils"/>
    </source>
</evidence>
<sequence length="136" mass="15352">VAVNVDEKEIGEGMCEMEELLVRMIFEHNVLEVEHMALRLSLAHVQIGSLTREKDFLSNIIEIARTTSDILETVIAEKNSVLENLTVENDELHNTILALRGEKLELENKCVSLQNSNVYTKALYDCRGDIVKALNV</sequence>
<gene>
    <name evidence="2" type="ORF">KI387_041909</name>
</gene>
<name>A0AA38C5Q8_TAXCH</name>